<evidence type="ECO:0008006" key="2">
    <source>
        <dbReference type="Google" id="ProtNLM"/>
    </source>
</evidence>
<dbReference type="InterPro" id="IPR045055">
    <property type="entry name" value="DNA2/NAM7-like"/>
</dbReference>
<dbReference type="InterPro" id="IPR027417">
    <property type="entry name" value="P-loop_NTPase"/>
</dbReference>
<organism evidence="1">
    <name type="scientific">Serratia fonticola</name>
    <dbReference type="NCBI Taxonomy" id="47917"/>
    <lineage>
        <taxon>Bacteria</taxon>
        <taxon>Pseudomonadati</taxon>
        <taxon>Pseudomonadota</taxon>
        <taxon>Gammaproteobacteria</taxon>
        <taxon>Enterobacterales</taxon>
        <taxon>Yersiniaceae</taxon>
        <taxon>Serratia</taxon>
    </lineage>
</organism>
<protein>
    <recommendedName>
        <fullName evidence="2">DNA helicase</fullName>
    </recommendedName>
</protein>
<accession>A0A4V6KRR5</accession>
<dbReference type="AlphaFoldDB" id="A0A4V6KRR5"/>
<sequence length="222" mass="24582">MAIQALKPVMMMSPLSIAQFLVPGCQKFDLLVMDEASQIQPVDAIGAIARCGQVVVVGDETTITPTSFFSRMTESDNEDDDELSQVADIESVLGLFVARGLPQRMLRWHYRSRHQSLIAVSNSQFYENKLFIVPSPYTQEAGMGLLFHHVQNGVFESGSSSSNPVEARRVATAIMEHAQNHKGLSLGVATFSVSQRKAIQDELEVLRRLNPEFGRFLPCPSK</sequence>
<dbReference type="PANTHER" id="PTHR10887:SF530">
    <property type="entry name" value="SUPERFAMILY I DNA HELICASES"/>
    <property type="match status" value="1"/>
</dbReference>
<proteinExistence type="predicted"/>
<evidence type="ECO:0000313" key="1">
    <source>
        <dbReference type="EMBL" id="VTR42368.1"/>
    </source>
</evidence>
<dbReference type="Gene3D" id="3.40.50.300">
    <property type="entry name" value="P-loop containing nucleotide triphosphate hydrolases"/>
    <property type="match status" value="2"/>
</dbReference>
<dbReference type="PANTHER" id="PTHR10887">
    <property type="entry name" value="DNA2/NAM7 HELICASE FAMILY"/>
    <property type="match status" value="1"/>
</dbReference>
<reference evidence="1" key="1">
    <citation type="submission" date="2019-05" db="EMBL/GenBank/DDBJ databases">
        <authorList>
            <consortium name="Pathogen Informatics"/>
        </authorList>
    </citation>
    <scope>NUCLEOTIDE SEQUENCE [LARGE SCALE GENOMIC DNA]</scope>
    <source>
        <strain evidence="1">NCTC12965</strain>
    </source>
</reference>
<dbReference type="EMBL" id="CABEEZ010000105">
    <property type="protein sequence ID" value="VTR42368.1"/>
    <property type="molecule type" value="Genomic_DNA"/>
</dbReference>
<gene>
    <name evidence="1" type="ORF">NCTC12965_04809</name>
</gene>
<name>A0A4V6KRR5_SERFO</name>
<dbReference type="SUPFAM" id="SSF52540">
    <property type="entry name" value="P-loop containing nucleoside triphosphate hydrolases"/>
    <property type="match status" value="1"/>
</dbReference>